<dbReference type="AlphaFoldDB" id="A0A1Y6CKG1"/>
<keyword evidence="4 7" id="KW-0472">Membrane</keyword>
<feature type="domain" description="HTTM-like" evidence="8">
    <location>
        <begin position="15"/>
        <end position="264"/>
    </location>
</feature>
<dbReference type="GO" id="GO:0008488">
    <property type="term" value="F:gamma-glutamyl carboxylase activity"/>
    <property type="evidence" value="ECO:0007669"/>
    <property type="project" value="InterPro"/>
</dbReference>
<dbReference type="SMART" id="SM00752">
    <property type="entry name" value="HTTM"/>
    <property type="match status" value="1"/>
</dbReference>
<evidence type="ECO:0000256" key="2">
    <source>
        <dbReference type="ARBA" id="ARBA00022692"/>
    </source>
</evidence>
<evidence type="ECO:0000256" key="5">
    <source>
        <dbReference type="ARBA" id="ARBA00023157"/>
    </source>
</evidence>
<dbReference type="InterPro" id="IPR053934">
    <property type="entry name" value="HTTM_dom"/>
</dbReference>
<name>A0A1Y6CKG1_9BACT</name>
<evidence type="ECO:0000313" key="9">
    <source>
        <dbReference type="EMBL" id="SMF59621.1"/>
    </source>
</evidence>
<dbReference type="InterPro" id="IPR011020">
    <property type="entry name" value="HTTM-like"/>
</dbReference>
<keyword evidence="2 7" id="KW-0812">Transmembrane</keyword>
<dbReference type="PANTHER" id="PTHR12639:SF7">
    <property type="entry name" value="HTTM DOMAIN-CONTAINING PROTEIN"/>
    <property type="match status" value="1"/>
</dbReference>
<reference evidence="10" key="1">
    <citation type="submission" date="2017-04" db="EMBL/GenBank/DDBJ databases">
        <authorList>
            <person name="Varghese N."/>
            <person name="Submissions S."/>
        </authorList>
    </citation>
    <scope>NUCLEOTIDE SEQUENCE [LARGE SCALE GENOMIC DNA]</scope>
    <source>
        <strain evidence="10">RKEM611</strain>
    </source>
</reference>
<dbReference type="OrthoDB" id="341137at2"/>
<dbReference type="Proteomes" id="UP000192907">
    <property type="component" value="Unassembled WGS sequence"/>
</dbReference>
<evidence type="ECO:0000256" key="1">
    <source>
        <dbReference type="ARBA" id="ARBA00004127"/>
    </source>
</evidence>
<evidence type="ECO:0000256" key="4">
    <source>
        <dbReference type="ARBA" id="ARBA00023136"/>
    </source>
</evidence>
<dbReference type="PANTHER" id="PTHR12639">
    <property type="entry name" value="VITAMIN K-DEPENDENT GAMMA-CARBOXYLASE"/>
    <property type="match status" value="1"/>
</dbReference>
<dbReference type="GO" id="GO:0019842">
    <property type="term" value="F:vitamin binding"/>
    <property type="evidence" value="ECO:0007669"/>
    <property type="project" value="TreeGrafter"/>
</dbReference>
<evidence type="ECO:0000256" key="3">
    <source>
        <dbReference type="ARBA" id="ARBA00022989"/>
    </source>
</evidence>
<evidence type="ECO:0000313" key="10">
    <source>
        <dbReference type="Proteomes" id="UP000192907"/>
    </source>
</evidence>
<dbReference type="GO" id="GO:0012505">
    <property type="term" value="C:endomembrane system"/>
    <property type="evidence" value="ECO:0007669"/>
    <property type="project" value="UniProtKB-SubCell"/>
</dbReference>
<keyword evidence="6" id="KW-0456">Lyase</keyword>
<feature type="transmembrane region" description="Helical" evidence="7">
    <location>
        <begin position="228"/>
        <end position="253"/>
    </location>
</feature>
<accession>A0A1Y6CKG1</accession>
<evidence type="ECO:0000259" key="8">
    <source>
        <dbReference type="SMART" id="SM00752"/>
    </source>
</evidence>
<comment type="subcellular location">
    <subcellularLocation>
        <location evidence="1">Endomembrane system</location>
        <topology evidence="1">Multi-pass membrane protein</topology>
    </subcellularLocation>
</comment>
<proteinExistence type="predicted"/>
<dbReference type="EMBL" id="FWZT01000020">
    <property type="protein sequence ID" value="SMF59621.1"/>
    <property type="molecule type" value="Genomic_DNA"/>
</dbReference>
<feature type="transmembrane region" description="Helical" evidence="7">
    <location>
        <begin position="120"/>
        <end position="137"/>
    </location>
</feature>
<dbReference type="InterPro" id="IPR053935">
    <property type="entry name" value="VKGC_lumenal_dom"/>
</dbReference>
<protein>
    <submittedName>
        <fullName evidence="9">Vitamin K-dependent gamma-carboxylase</fullName>
    </submittedName>
</protein>
<gene>
    <name evidence="9" type="ORF">SAMN06296036_12026</name>
</gene>
<dbReference type="Pfam" id="PF22777">
    <property type="entry name" value="VKGC_lumenal_dom"/>
    <property type="match status" value="1"/>
</dbReference>
<feature type="transmembrane region" description="Helical" evidence="7">
    <location>
        <begin position="149"/>
        <end position="169"/>
    </location>
</feature>
<dbReference type="RefSeq" id="WP_132322955.1">
    <property type="nucleotide sequence ID" value="NZ_FWZT01000020.1"/>
</dbReference>
<dbReference type="Pfam" id="PF05090">
    <property type="entry name" value="HTTM"/>
    <property type="match status" value="1"/>
</dbReference>
<organism evidence="9 10">
    <name type="scientific">Pseudobacteriovorax antillogorgiicola</name>
    <dbReference type="NCBI Taxonomy" id="1513793"/>
    <lineage>
        <taxon>Bacteria</taxon>
        <taxon>Pseudomonadati</taxon>
        <taxon>Bdellovibrionota</taxon>
        <taxon>Oligoflexia</taxon>
        <taxon>Oligoflexales</taxon>
        <taxon>Pseudobacteriovoracaceae</taxon>
        <taxon>Pseudobacteriovorax</taxon>
    </lineage>
</organism>
<dbReference type="InterPro" id="IPR007782">
    <property type="entry name" value="VKG_COase"/>
</dbReference>
<keyword evidence="5" id="KW-1015">Disulfide bond</keyword>
<dbReference type="STRING" id="1513793.SAMN06296036_12026"/>
<feature type="transmembrane region" description="Helical" evidence="7">
    <location>
        <begin position="76"/>
        <end position="108"/>
    </location>
</feature>
<sequence length="426" mass="48927">METGGRGASLCRQLSKKIPRDSLVIYRIFFGLMMVFAVARQFYYGWIDQFYLSPTFHFFYEGFSWVRALPSPWMECLFLIVGISALGIALGWFHRWFCLLFFCSFTYIELIDKTTYLNHYYLVSLLAVILALMPIGSGRGSQINQAWLWLLRFQVGLVYFFAGVAKLGYDWLVLAQPLKIWLAANQDFPLIGPFFAYEETAYLASWSGALFDLTVPFLLCFRKTRVPAFLAVVVFHGLTAKLFNLGMFPWLMIGNASLFFPSDWPKRLGITLRFKGSSQIRDFPKALILPIALYLLVQILLPFRHHLYGGNLLWHEQGFRFSWKVMLIEKAGVVRFIGEDADGQQSLYYPHDYLSPVQVKTMSTQADMIVQFAHFLGQRQPNLVAVYAESFVALNGRRSHPYMNSEVNLLLVSSLHAGDHVLPFPE</sequence>
<keyword evidence="10" id="KW-1185">Reference proteome</keyword>
<evidence type="ECO:0000256" key="7">
    <source>
        <dbReference type="SAM" id="Phobius"/>
    </source>
</evidence>
<evidence type="ECO:0000256" key="6">
    <source>
        <dbReference type="ARBA" id="ARBA00023239"/>
    </source>
</evidence>
<feature type="transmembrane region" description="Helical" evidence="7">
    <location>
        <begin position="24"/>
        <end position="44"/>
    </location>
</feature>
<keyword evidence="3 7" id="KW-1133">Transmembrane helix</keyword>